<dbReference type="GO" id="GO:0003824">
    <property type="term" value="F:catalytic activity"/>
    <property type="evidence" value="ECO:0007669"/>
    <property type="project" value="InterPro"/>
</dbReference>
<keyword evidence="1" id="KW-0694">RNA-binding</keyword>
<comment type="caution">
    <text evidence="4">The sequence shown here is derived from an EMBL/GenBank/DDBJ whole genome shotgun (WGS) entry which is preliminary data.</text>
</comment>
<dbReference type="Gene3D" id="3.30.70.330">
    <property type="match status" value="1"/>
</dbReference>
<dbReference type="InterPro" id="IPR035979">
    <property type="entry name" value="RBD_domain_sf"/>
</dbReference>
<dbReference type="GO" id="GO:0003723">
    <property type="term" value="F:RNA binding"/>
    <property type="evidence" value="ECO:0007669"/>
    <property type="project" value="UniProtKB-UniRule"/>
</dbReference>
<name>A0AAN7QII6_TRANT</name>
<dbReference type="GO" id="GO:0006506">
    <property type="term" value="P:GPI anchor biosynthetic process"/>
    <property type="evidence" value="ECO:0007669"/>
    <property type="project" value="TreeGrafter"/>
</dbReference>
<dbReference type="SMART" id="SM00360">
    <property type="entry name" value="RRM"/>
    <property type="match status" value="1"/>
</dbReference>
<dbReference type="GO" id="GO:0016020">
    <property type="term" value="C:membrane"/>
    <property type="evidence" value="ECO:0007669"/>
    <property type="project" value="GOC"/>
</dbReference>
<dbReference type="EMBL" id="JAXQNO010000021">
    <property type="protein sequence ID" value="KAK4768962.1"/>
    <property type="molecule type" value="Genomic_DNA"/>
</dbReference>
<sequence>MFQESLFKGHFLSNLRKNIRRVCSRLRWLIRKRPRLKVLIKRLRRFKPIVQHHQQPDHSGKTAAERPIRIATFNVAMFALAPAVTSFHDNKPSFFRLGVEKEEGAGHYPLKSILKRSPLNLGADNGTGMPPRLKMKVSINLPDNEISLANSKFLGLVQGEQKLSRIMFSRTGDNNDINSKVPVRSPVCFPYGMMNSLMKNIDDEEKDDLLLGEDYRKKSIFEVLREVNADVIGLQDVKAEEEKGMRPLSDLAQALGMHYVFAESWAPEYGNAILSRWPIKRWTTQKIADDDDFRNVLKATIEVPWAGELNFSCTQLDHLDEYWRMRQVGAIVQSCDPPDVLAGGLNSLEESDYSVERWMDIVRYYEAIGKPTPKAEVMKFMNLKQYMDAKHFAGDCVPVVIIAKGQNVQGTCKYGTRVDYILASPHSPFMFVPNSYTVVSSEGTSDHHIVKADIVRVVHFNKEGGNCSGKIKHLKQKRVIAFKKMGKGDLAQDVYASLYKYTRVSSSRSPHRSRNYYEDVPRDRRSDRDHRRSPAPFGLLLHNLPLNTRSQDIRNSFERFGPVKDVYLPKNYHTGEPRGFGFVKFCYAEDSAEAKQQMNHRTIGGREVRIVFAEENRKTPRERHRGDGMSQSRGSYRRRSLSRSPKYWCPSYSRSQSPARL</sequence>
<dbReference type="GO" id="GO:0005783">
    <property type="term" value="C:endoplasmic reticulum"/>
    <property type="evidence" value="ECO:0007669"/>
    <property type="project" value="TreeGrafter"/>
</dbReference>
<dbReference type="AlphaFoldDB" id="A0AAN7QII6"/>
<organism evidence="4 5">
    <name type="scientific">Trapa natans</name>
    <name type="common">Water chestnut</name>
    <dbReference type="NCBI Taxonomy" id="22666"/>
    <lineage>
        <taxon>Eukaryota</taxon>
        <taxon>Viridiplantae</taxon>
        <taxon>Streptophyta</taxon>
        <taxon>Embryophyta</taxon>
        <taxon>Tracheophyta</taxon>
        <taxon>Spermatophyta</taxon>
        <taxon>Magnoliopsida</taxon>
        <taxon>eudicotyledons</taxon>
        <taxon>Gunneridae</taxon>
        <taxon>Pentapetalae</taxon>
        <taxon>rosids</taxon>
        <taxon>malvids</taxon>
        <taxon>Myrtales</taxon>
        <taxon>Lythraceae</taxon>
        <taxon>Trapa</taxon>
    </lineage>
</organism>
<dbReference type="Proteomes" id="UP001346149">
    <property type="component" value="Unassembled WGS sequence"/>
</dbReference>
<dbReference type="InterPro" id="IPR000504">
    <property type="entry name" value="RRM_dom"/>
</dbReference>
<dbReference type="PROSITE" id="PS50102">
    <property type="entry name" value="RRM"/>
    <property type="match status" value="1"/>
</dbReference>
<evidence type="ECO:0000313" key="4">
    <source>
        <dbReference type="EMBL" id="KAK4768962.1"/>
    </source>
</evidence>
<reference evidence="4 5" key="1">
    <citation type="journal article" date="2023" name="Hortic Res">
        <title>Pangenome of water caltrop reveals structural variations and asymmetric subgenome divergence after allopolyploidization.</title>
        <authorList>
            <person name="Zhang X."/>
            <person name="Chen Y."/>
            <person name="Wang L."/>
            <person name="Yuan Y."/>
            <person name="Fang M."/>
            <person name="Shi L."/>
            <person name="Lu R."/>
            <person name="Comes H.P."/>
            <person name="Ma Y."/>
            <person name="Chen Y."/>
            <person name="Huang G."/>
            <person name="Zhou Y."/>
            <person name="Zheng Z."/>
            <person name="Qiu Y."/>
        </authorList>
    </citation>
    <scope>NUCLEOTIDE SEQUENCE [LARGE SCALE GENOMIC DNA]</scope>
    <source>
        <strain evidence="4">F231</strain>
    </source>
</reference>
<evidence type="ECO:0000259" key="3">
    <source>
        <dbReference type="PROSITE" id="PS50102"/>
    </source>
</evidence>
<feature type="compositionally biased region" description="Basic and acidic residues" evidence="2">
    <location>
        <begin position="613"/>
        <end position="627"/>
    </location>
</feature>
<dbReference type="SUPFAM" id="SSF54928">
    <property type="entry name" value="RNA-binding domain, RBD"/>
    <property type="match status" value="1"/>
</dbReference>
<feature type="region of interest" description="Disordered" evidence="2">
    <location>
        <begin position="508"/>
        <end position="538"/>
    </location>
</feature>
<dbReference type="PANTHER" id="PTHR14859">
    <property type="entry name" value="CALCOFLUOR WHITE HYPERSENSITIVE PROTEIN PRECURSOR"/>
    <property type="match status" value="1"/>
</dbReference>
<proteinExistence type="predicted"/>
<dbReference type="SUPFAM" id="SSF56219">
    <property type="entry name" value="DNase I-like"/>
    <property type="match status" value="1"/>
</dbReference>
<dbReference type="InterPro" id="IPR051916">
    <property type="entry name" value="GPI-anchor_lipid_remodeler"/>
</dbReference>
<dbReference type="Pfam" id="PF00076">
    <property type="entry name" value="RRM_1"/>
    <property type="match status" value="1"/>
</dbReference>
<dbReference type="Pfam" id="PF03372">
    <property type="entry name" value="Exo_endo_phos"/>
    <property type="match status" value="1"/>
</dbReference>
<dbReference type="InterPro" id="IPR012677">
    <property type="entry name" value="Nucleotide-bd_a/b_plait_sf"/>
</dbReference>
<evidence type="ECO:0000256" key="1">
    <source>
        <dbReference type="PROSITE-ProRule" id="PRU00176"/>
    </source>
</evidence>
<dbReference type="InterPro" id="IPR036691">
    <property type="entry name" value="Endo/exonu/phosph_ase_sf"/>
</dbReference>
<feature type="region of interest" description="Disordered" evidence="2">
    <location>
        <begin position="613"/>
        <end position="661"/>
    </location>
</feature>
<feature type="compositionally biased region" description="Basic and acidic residues" evidence="2">
    <location>
        <begin position="515"/>
        <end position="532"/>
    </location>
</feature>
<evidence type="ECO:0000313" key="5">
    <source>
        <dbReference type="Proteomes" id="UP001346149"/>
    </source>
</evidence>
<dbReference type="PANTHER" id="PTHR14859:SF0">
    <property type="entry name" value="ENDONUCLEASE_EXONUCLEASE_PHOSPHATASE FAMILY PROTEIN, EXPRESSED"/>
    <property type="match status" value="1"/>
</dbReference>
<dbReference type="InterPro" id="IPR005135">
    <property type="entry name" value="Endo/exonuclease/phosphatase"/>
</dbReference>
<evidence type="ECO:0000256" key="2">
    <source>
        <dbReference type="SAM" id="MobiDB-lite"/>
    </source>
</evidence>
<keyword evidence="5" id="KW-1185">Reference proteome</keyword>
<protein>
    <recommendedName>
        <fullName evidence="3">RRM domain-containing protein</fullName>
    </recommendedName>
</protein>
<feature type="domain" description="RRM" evidence="3">
    <location>
        <begin position="537"/>
        <end position="615"/>
    </location>
</feature>
<dbReference type="Gene3D" id="3.60.10.10">
    <property type="entry name" value="Endonuclease/exonuclease/phosphatase"/>
    <property type="match status" value="1"/>
</dbReference>
<accession>A0AAN7QII6</accession>
<dbReference type="FunFam" id="3.60.10.10:FF:000045">
    <property type="entry name" value="Endonuclease/exonuclease/phosphatase family protein"/>
    <property type="match status" value="1"/>
</dbReference>
<gene>
    <name evidence="4" type="ORF">SAY86_027112</name>
</gene>
<feature type="compositionally biased region" description="Polar residues" evidence="2">
    <location>
        <begin position="652"/>
        <end position="661"/>
    </location>
</feature>